<feature type="compositionally biased region" description="Basic and acidic residues" evidence="1">
    <location>
        <begin position="500"/>
        <end position="515"/>
    </location>
</feature>
<protein>
    <submittedName>
        <fullName evidence="4">Aste57867_23550 protein</fullName>
    </submittedName>
</protein>
<proteinExistence type="predicted"/>
<keyword evidence="2" id="KW-1133">Transmembrane helix</keyword>
<dbReference type="OrthoDB" id="68543at2759"/>
<dbReference type="Proteomes" id="UP000332933">
    <property type="component" value="Unassembled WGS sequence"/>
</dbReference>
<dbReference type="EMBL" id="CAADRA010007310">
    <property type="protein sequence ID" value="VFU00195.1"/>
    <property type="molecule type" value="Genomic_DNA"/>
</dbReference>
<feature type="transmembrane region" description="Helical" evidence="2">
    <location>
        <begin position="252"/>
        <end position="274"/>
    </location>
</feature>
<evidence type="ECO:0000313" key="4">
    <source>
        <dbReference type="EMBL" id="VFU00195.1"/>
    </source>
</evidence>
<accession>A0A485LMZ6</accession>
<feature type="region of interest" description="Disordered" evidence="1">
    <location>
        <begin position="1"/>
        <end position="33"/>
    </location>
</feature>
<feature type="transmembrane region" description="Helical" evidence="2">
    <location>
        <begin position="41"/>
        <end position="62"/>
    </location>
</feature>
<reference evidence="3" key="2">
    <citation type="submission" date="2019-06" db="EMBL/GenBank/DDBJ databases">
        <title>Genomics analysis of Aphanomyces spp. identifies a new class of oomycete effector associated with host adaptation.</title>
        <authorList>
            <person name="Gaulin E."/>
        </authorList>
    </citation>
    <scope>NUCLEOTIDE SEQUENCE</scope>
    <source>
        <strain evidence="3">CBS 578.67</strain>
    </source>
</reference>
<feature type="transmembrane region" description="Helical" evidence="2">
    <location>
        <begin position="286"/>
        <end position="305"/>
    </location>
</feature>
<dbReference type="Gene3D" id="1.10.167.10">
    <property type="entry name" value="Regulator of G-protein Signalling 4, domain 2"/>
    <property type="match status" value="1"/>
</dbReference>
<dbReference type="EMBL" id="VJMH01007284">
    <property type="protein sequence ID" value="KAF0684454.1"/>
    <property type="molecule type" value="Genomic_DNA"/>
</dbReference>
<name>A0A485LMZ6_9STRA</name>
<feature type="region of interest" description="Disordered" evidence="1">
    <location>
        <begin position="494"/>
        <end position="515"/>
    </location>
</feature>
<feature type="transmembrane region" description="Helical" evidence="2">
    <location>
        <begin position="181"/>
        <end position="199"/>
    </location>
</feature>
<evidence type="ECO:0000313" key="5">
    <source>
        <dbReference type="Proteomes" id="UP000332933"/>
    </source>
</evidence>
<keyword evidence="5" id="KW-1185">Reference proteome</keyword>
<organism evidence="4 5">
    <name type="scientific">Aphanomyces stellatus</name>
    <dbReference type="NCBI Taxonomy" id="120398"/>
    <lineage>
        <taxon>Eukaryota</taxon>
        <taxon>Sar</taxon>
        <taxon>Stramenopiles</taxon>
        <taxon>Oomycota</taxon>
        <taxon>Saprolegniomycetes</taxon>
        <taxon>Saprolegniales</taxon>
        <taxon>Verrucalvaceae</taxon>
        <taxon>Aphanomyces</taxon>
    </lineage>
</organism>
<feature type="transmembrane region" description="Helical" evidence="2">
    <location>
        <begin position="219"/>
        <end position="240"/>
    </location>
</feature>
<evidence type="ECO:0000256" key="1">
    <source>
        <dbReference type="SAM" id="MobiDB-lite"/>
    </source>
</evidence>
<evidence type="ECO:0000313" key="3">
    <source>
        <dbReference type="EMBL" id="KAF0684454.1"/>
    </source>
</evidence>
<dbReference type="AlphaFoldDB" id="A0A485LMZ6"/>
<keyword evidence="2" id="KW-0812">Transmembrane</keyword>
<keyword evidence="2" id="KW-0472">Membrane</keyword>
<dbReference type="InterPro" id="IPR044926">
    <property type="entry name" value="RGS_subdomain_2"/>
</dbReference>
<feature type="compositionally biased region" description="Low complexity" evidence="1">
    <location>
        <begin position="10"/>
        <end position="31"/>
    </location>
</feature>
<gene>
    <name evidence="4" type="primary">Aste57867_23550</name>
    <name evidence="3" type="ORF">As57867_023479</name>
    <name evidence="4" type="ORF">ASTE57867_23550</name>
</gene>
<evidence type="ECO:0000256" key="2">
    <source>
        <dbReference type="SAM" id="Phobius"/>
    </source>
</evidence>
<reference evidence="4 5" key="1">
    <citation type="submission" date="2019-03" db="EMBL/GenBank/DDBJ databases">
        <authorList>
            <person name="Gaulin E."/>
            <person name="Dumas B."/>
        </authorList>
    </citation>
    <scope>NUCLEOTIDE SEQUENCE [LARGE SCALE GENOMIC DNA]</scope>
    <source>
        <strain evidence="4">CBS 568.67</strain>
    </source>
</reference>
<sequence>MNASLGNCASQPSVTSSSSSRSSGISNGDGSPSNPMDTKQIAIFGVLVLSFYVPVVIALYHLHRRKPSIRYRNPTEMVFTATCAFLYVCARCCCTLFLHDMSCTVRYLLIGYVGQQLVHLTTSVASIPFSQGLMGYFTAELRVVVTFKLTELMVALTEKKPVQKAHVGLLRAFAHHGLLSAPRLAVQIFGALPLFVVLFKEDYSQCVTCPAYLVRQTTYLFYAEFALTATLTFGLSFGLSQVVDNFGLRASFVTSGRLFLAVYCIYFPLVIVFYDDEAFNVDHIDVFMDVLISHLFIWIHFLGPLKRAISASASGGTVTFQGTVGLLDAYLHTTDGFHDFAAFARSEFVYECVVAWKHMIDYRTDAPGHLSVDEIYELHIAPAATLSVANVVPPLVLKRYATVFAANTKYKVHPDSSAEPDTATFDALLQSIRQKLVTETLPRYQEHPLGTGWTEFVAKHEMQKALDKVLKDDVTTNKPKLKTKRSMPSIRAAIALGPIESERESIDPPSSTHDR</sequence>